<dbReference type="GO" id="GO:0000156">
    <property type="term" value="F:phosphorelay response regulator activity"/>
    <property type="evidence" value="ECO:0007669"/>
    <property type="project" value="TreeGrafter"/>
</dbReference>
<dbReference type="Pfam" id="PF00072">
    <property type="entry name" value="Response_reg"/>
    <property type="match status" value="1"/>
</dbReference>
<dbReference type="SUPFAM" id="SSF52172">
    <property type="entry name" value="CheY-like"/>
    <property type="match status" value="1"/>
</dbReference>
<dbReference type="Gene3D" id="1.25.40.10">
    <property type="entry name" value="Tetratricopeptide repeat domain"/>
    <property type="match status" value="2"/>
</dbReference>
<accession>A0A6N9HK07</accession>
<dbReference type="Pfam" id="PF13174">
    <property type="entry name" value="TPR_6"/>
    <property type="match status" value="1"/>
</dbReference>
<sequence>MQEYSALSVLVIDPNQHMRSGLHNMLTQLGITRIEHAVSAGTAIRHLEKKSFDLILCEYDLGSEQGQDGQQLLEDLRHHKLILPSAIFIMLTTEGVYSKVVSAAELTPTDYILKPFTVDVLAQRIARAVDRRSALLPVHQMTEQGRMREAILASEVSAAANPRYATECGRLRAEALMALGEMAQAEAIYREILEVRPLGWAQLGLARCQKEQGQLPAALETLQRLVDENPKFMAAYDMTASIQQSLGQPAEARAALEAAVSISPHMVRRLRHLGQVAFQSGDLEAAEKTFKQVVAKSKYSEFRDPEDHVNLVRTLVEKGDASAAANVLRDLERSARPGAATEVCKAYSAALVQGLNGKDEAARTELGNALRALGDARSISSAVKMGLAQNCLQQGMDEQGMELLDALAGDPASGVSEADALAVYERAGRAELAQNEGDSVERYLDGLVRQAAAYSGQGDQRGAIQVLQVAVRRRPENAGLMSALASAILRLMLDSGWETALGEQCAAILVRMRKTDPQHPMLSALSSQYVTLRGKQ</sequence>
<dbReference type="PANTHER" id="PTHR48111:SF1">
    <property type="entry name" value="TWO-COMPONENT RESPONSE REGULATOR ORR33"/>
    <property type="match status" value="1"/>
</dbReference>
<dbReference type="InterPro" id="IPR019734">
    <property type="entry name" value="TPR_rpt"/>
</dbReference>
<evidence type="ECO:0000259" key="7">
    <source>
        <dbReference type="PROSITE" id="PS50110"/>
    </source>
</evidence>
<evidence type="ECO:0000313" key="8">
    <source>
        <dbReference type="EMBL" id="MYN03656.1"/>
    </source>
</evidence>
<evidence type="ECO:0000256" key="5">
    <source>
        <dbReference type="ARBA" id="ARBA00023163"/>
    </source>
</evidence>
<dbReference type="InterPro" id="IPR011006">
    <property type="entry name" value="CheY-like_superfamily"/>
</dbReference>
<evidence type="ECO:0000256" key="6">
    <source>
        <dbReference type="PROSITE-ProRule" id="PRU00169"/>
    </source>
</evidence>
<dbReference type="PANTHER" id="PTHR48111">
    <property type="entry name" value="REGULATOR OF RPOS"/>
    <property type="match status" value="1"/>
</dbReference>
<dbReference type="Gene3D" id="3.40.50.2300">
    <property type="match status" value="1"/>
</dbReference>
<keyword evidence="3" id="KW-0805">Transcription regulation</keyword>
<feature type="domain" description="Response regulatory" evidence="7">
    <location>
        <begin position="8"/>
        <end position="129"/>
    </location>
</feature>
<dbReference type="GO" id="GO:0005829">
    <property type="term" value="C:cytosol"/>
    <property type="evidence" value="ECO:0007669"/>
    <property type="project" value="TreeGrafter"/>
</dbReference>
<dbReference type="RefSeq" id="WP_161026633.1">
    <property type="nucleotide sequence ID" value="NZ_WWCJ01000011.1"/>
</dbReference>
<name>A0A6N9HK07_9BURK</name>
<dbReference type="Proteomes" id="UP000448575">
    <property type="component" value="Unassembled WGS sequence"/>
</dbReference>
<comment type="caution">
    <text evidence="6">Lacks conserved residue(s) required for the propagation of feature annotation.</text>
</comment>
<organism evidence="8 9">
    <name type="scientific">Pseudoduganella guangdongensis</name>
    <dbReference type="NCBI Taxonomy" id="2692179"/>
    <lineage>
        <taxon>Bacteria</taxon>
        <taxon>Pseudomonadati</taxon>
        <taxon>Pseudomonadota</taxon>
        <taxon>Betaproteobacteria</taxon>
        <taxon>Burkholderiales</taxon>
        <taxon>Oxalobacteraceae</taxon>
        <taxon>Telluria group</taxon>
        <taxon>Pseudoduganella</taxon>
    </lineage>
</organism>
<dbReference type="GO" id="GO:0032993">
    <property type="term" value="C:protein-DNA complex"/>
    <property type="evidence" value="ECO:0007669"/>
    <property type="project" value="TreeGrafter"/>
</dbReference>
<dbReference type="PROSITE" id="PS50110">
    <property type="entry name" value="RESPONSE_REGULATORY"/>
    <property type="match status" value="1"/>
</dbReference>
<dbReference type="SUPFAM" id="SSF48452">
    <property type="entry name" value="TPR-like"/>
    <property type="match status" value="1"/>
</dbReference>
<dbReference type="InterPro" id="IPR001789">
    <property type="entry name" value="Sig_transdc_resp-reg_receiver"/>
</dbReference>
<comment type="caution">
    <text evidence="8">The sequence shown here is derived from an EMBL/GenBank/DDBJ whole genome shotgun (WGS) entry which is preliminary data.</text>
</comment>
<keyword evidence="4" id="KW-0238">DNA-binding</keyword>
<dbReference type="Pfam" id="PF13432">
    <property type="entry name" value="TPR_16"/>
    <property type="match status" value="1"/>
</dbReference>
<dbReference type="InterPro" id="IPR039420">
    <property type="entry name" value="WalR-like"/>
</dbReference>
<evidence type="ECO:0000256" key="1">
    <source>
        <dbReference type="ARBA" id="ARBA00022553"/>
    </source>
</evidence>
<dbReference type="GO" id="GO:0006355">
    <property type="term" value="P:regulation of DNA-templated transcription"/>
    <property type="evidence" value="ECO:0007669"/>
    <property type="project" value="TreeGrafter"/>
</dbReference>
<gene>
    <name evidence="8" type="ORF">GTP41_16290</name>
</gene>
<evidence type="ECO:0000256" key="2">
    <source>
        <dbReference type="ARBA" id="ARBA00023012"/>
    </source>
</evidence>
<dbReference type="InterPro" id="IPR011990">
    <property type="entry name" value="TPR-like_helical_dom_sf"/>
</dbReference>
<dbReference type="GO" id="GO:0000976">
    <property type="term" value="F:transcription cis-regulatory region binding"/>
    <property type="evidence" value="ECO:0007669"/>
    <property type="project" value="TreeGrafter"/>
</dbReference>
<proteinExistence type="predicted"/>
<protein>
    <submittedName>
        <fullName evidence="8">Tetratricopeptide repeat protein</fullName>
    </submittedName>
</protein>
<dbReference type="EMBL" id="WWCJ01000011">
    <property type="protein sequence ID" value="MYN03656.1"/>
    <property type="molecule type" value="Genomic_DNA"/>
</dbReference>
<dbReference type="CDD" id="cd17589">
    <property type="entry name" value="REC_TPR"/>
    <property type="match status" value="1"/>
</dbReference>
<keyword evidence="1" id="KW-0597">Phosphoprotein</keyword>
<evidence type="ECO:0000256" key="3">
    <source>
        <dbReference type="ARBA" id="ARBA00023015"/>
    </source>
</evidence>
<dbReference type="Pfam" id="PF14559">
    <property type="entry name" value="TPR_19"/>
    <property type="match status" value="1"/>
</dbReference>
<keyword evidence="5" id="KW-0804">Transcription</keyword>
<keyword evidence="2" id="KW-0902">Two-component regulatory system</keyword>
<dbReference type="SMART" id="SM00028">
    <property type="entry name" value="TPR"/>
    <property type="match status" value="4"/>
</dbReference>
<reference evidence="8 9" key="1">
    <citation type="submission" date="2019-12" db="EMBL/GenBank/DDBJ databases">
        <title>Novel species isolated from a subtropical stream in China.</title>
        <authorList>
            <person name="Lu H."/>
        </authorList>
    </citation>
    <scope>NUCLEOTIDE SEQUENCE [LARGE SCALE GENOMIC DNA]</scope>
    <source>
        <strain evidence="8 9">DS3</strain>
    </source>
</reference>
<evidence type="ECO:0000313" key="9">
    <source>
        <dbReference type="Proteomes" id="UP000448575"/>
    </source>
</evidence>
<keyword evidence="9" id="KW-1185">Reference proteome</keyword>
<evidence type="ECO:0000256" key="4">
    <source>
        <dbReference type="ARBA" id="ARBA00023125"/>
    </source>
</evidence>
<dbReference type="SMART" id="SM00448">
    <property type="entry name" value="REC"/>
    <property type="match status" value="1"/>
</dbReference>
<dbReference type="AlphaFoldDB" id="A0A6N9HK07"/>